<name>A0A1F4ZBG4_9BACT</name>
<gene>
    <name evidence="6" type="ORF">A3E17_03050</name>
</gene>
<dbReference type="GO" id="GO:0019213">
    <property type="term" value="F:deacetylase activity"/>
    <property type="evidence" value="ECO:0007669"/>
    <property type="project" value="TreeGrafter"/>
</dbReference>
<keyword evidence="5" id="KW-0119">Carbohydrate metabolism</keyword>
<evidence type="ECO:0000256" key="2">
    <source>
        <dbReference type="ARBA" id="ARBA00022723"/>
    </source>
</evidence>
<protein>
    <recommendedName>
        <fullName evidence="8">ChbG/HpnK family deacetylase</fullName>
    </recommendedName>
</protein>
<keyword evidence="4" id="KW-0460">Magnesium</keyword>
<evidence type="ECO:0000256" key="5">
    <source>
        <dbReference type="ARBA" id="ARBA00023277"/>
    </source>
</evidence>
<organism evidence="6 7">
    <name type="scientific">Candidatus Amesbacteria bacterium RIFCSPHIGHO2_12_FULL_48_14</name>
    <dbReference type="NCBI Taxonomy" id="1797257"/>
    <lineage>
        <taxon>Bacteria</taxon>
        <taxon>Candidatus Amesiibacteriota</taxon>
    </lineage>
</organism>
<proteinExistence type="predicted"/>
<dbReference type="Gene3D" id="3.20.20.370">
    <property type="entry name" value="Glycoside hydrolase/deacetylase"/>
    <property type="match status" value="2"/>
</dbReference>
<dbReference type="GO" id="GO:0046872">
    <property type="term" value="F:metal ion binding"/>
    <property type="evidence" value="ECO:0007669"/>
    <property type="project" value="UniProtKB-KW"/>
</dbReference>
<dbReference type="SUPFAM" id="SSF88713">
    <property type="entry name" value="Glycoside hydrolase/deacetylase"/>
    <property type="match status" value="1"/>
</dbReference>
<dbReference type="AlphaFoldDB" id="A0A1F4ZBG4"/>
<reference evidence="6 7" key="1">
    <citation type="journal article" date="2016" name="Nat. Commun.">
        <title>Thousands of microbial genomes shed light on interconnected biogeochemical processes in an aquifer system.</title>
        <authorList>
            <person name="Anantharaman K."/>
            <person name="Brown C.T."/>
            <person name="Hug L.A."/>
            <person name="Sharon I."/>
            <person name="Castelle C.J."/>
            <person name="Probst A.J."/>
            <person name="Thomas B.C."/>
            <person name="Singh A."/>
            <person name="Wilkins M.J."/>
            <person name="Karaoz U."/>
            <person name="Brodie E.L."/>
            <person name="Williams K.H."/>
            <person name="Hubbard S.S."/>
            <person name="Banfield J.F."/>
        </authorList>
    </citation>
    <scope>NUCLEOTIDE SEQUENCE [LARGE SCALE GENOMIC DNA]</scope>
</reference>
<keyword evidence="3" id="KW-0378">Hydrolase</keyword>
<dbReference type="PANTHER" id="PTHR31609">
    <property type="entry name" value="YDJC DEACETYLASE FAMILY MEMBER"/>
    <property type="match status" value="1"/>
</dbReference>
<evidence type="ECO:0000256" key="3">
    <source>
        <dbReference type="ARBA" id="ARBA00022801"/>
    </source>
</evidence>
<evidence type="ECO:0000313" key="6">
    <source>
        <dbReference type="EMBL" id="OGD03541.1"/>
    </source>
</evidence>
<dbReference type="InterPro" id="IPR011330">
    <property type="entry name" value="Glyco_hydro/deAcase_b/a-brl"/>
</dbReference>
<dbReference type="EMBL" id="MEXL01000011">
    <property type="protein sequence ID" value="OGD03541.1"/>
    <property type="molecule type" value="Genomic_DNA"/>
</dbReference>
<comment type="caution">
    <text evidence="6">The sequence shown here is derived from an EMBL/GenBank/DDBJ whole genome shotgun (WGS) entry which is preliminary data.</text>
</comment>
<keyword evidence="2" id="KW-0479">Metal-binding</keyword>
<dbReference type="Proteomes" id="UP000178993">
    <property type="component" value="Unassembled WGS sequence"/>
</dbReference>
<accession>A0A1F4ZBG4</accession>
<dbReference type="GO" id="GO:0016787">
    <property type="term" value="F:hydrolase activity"/>
    <property type="evidence" value="ECO:0007669"/>
    <property type="project" value="UniProtKB-KW"/>
</dbReference>
<evidence type="ECO:0000256" key="1">
    <source>
        <dbReference type="ARBA" id="ARBA00001946"/>
    </source>
</evidence>
<dbReference type="Pfam" id="PF04794">
    <property type="entry name" value="YdjC"/>
    <property type="match status" value="2"/>
</dbReference>
<dbReference type="GO" id="GO:0005975">
    <property type="term" value="P:carbohydrate metabolic process"/>
    <property type="evidence" value="ECO:0007669"/>
    <property type="project" value="InterPro"/>
</dbReference>
<sequence>MTKYLIINADDFGMSQIFNEVILDLIKKDLIYSTTVMIDRVTDNQKKQFDELIALSKNKNLSVGLHLEFRYSDYPSQIKSQYNKFKEVLGFNPSHIDIHKAHSLMDSFSDVAEFCRKNNLPLRNSGVLHEGIKTTSAEAFFGSIADFEKIEEWIKTFEDGKYYEILFHPGKFDFSCKSSLNKDRERDVEHIKNLNNILKENNIKVVSYLDLAATP</sequence>
<evidence type="ECO:0000256" key="4">
    <source>
        <dbReference type="ARBA" id="ARBA00022842"/>
    </source>
</evidence>
<evidence type="ECO:0008006" key="8">
    <source>
        <dbReference type="Google" id="ProtNLM"/>
    </source>
</evidence>
<dbReference type="InterPro" id="IPR006879">
    <property type="entry name" value="YdjC-like"/>
</dbReference>
<evidence type="ECO:0000313" key="7">
    <source>
        <dbReference type="Proteomes" id="UP000178993"/>
    </source>
</evidence>
<dbReference type="PANTHER" id="PTHR31609:SF1">
    <property type="entry name" value="CARBOHYDRATE DEACETYLASE"/>
    <property type="match status" value="1"/>
</dbReference>
<comment type="cofactor">
    <cofactor evidence="1">
        <name>Mg(2+)</name>
        <dbReference type="ChEBI" id="CHEBI:18420"/>
    </cofactor>
</comment>